<protein>
    <submittedName>
        <fullName evidence="3">Uncharacterized protein</fullName>
    </submittedName>
</protein>
<keyword evidence="1" id="KW-0175">Coiled coil</keyword>
<feature type="region of interest" description="Disordered" evidence="2">
    <location>
        <begin position="235"/>
        <end position="263"/>
    </location>
</feature>
<feature type="compositionally biased region" description="Basic and acidic residues" evidence="2">
    <location>
        <begin position="235"/>
        <end position="253"/>
    </location>
</feature>
<feature type="coiled-coil region" evidence="1">
    <location>
        <begin position="314"/>
        <end position="341"/>
    </location>
</feature>
<dbReference type="Proteomes" id="UP000051952">
    <property type="component" value="Unassembled WGS sequence"/>
</dbReference>
<name>A0A0S4J4Q6_BODSA</name>
<dbReference type="EMBL" id="CYKH01001305">
    <property type="protein sequence ID" value="CUG86451.1"/>
    <property type="molecule type" value="Genomic_DNA"/>
</dbReference>
<dbReference type="VEuPathDB" id="TriTrypDB:BSAL_93195"/>
<reference evidence="4" key="1">
    <citation type="submission" date="2015-09" db="EMBL/GenBank/DDBJ databases">
        <authorList>
            <consortium name="Pathogen Informatics"/>
        </authorList>
    </citation>
    <scope>NUCLEOTIDE SEQUENCE [LARGE SCALE GENOMIC DNA]</scope>
    <source>
        <strain evidence="4">Lake Konstanz</strain>
    </source>
</reference>
<dbReference type="AlphaFoldDB" id="A0A0S4J4Q6"/>
<evidence type="ECO:0000313" key="3">
    <source>
        <dbReference type="EMBL" id="CUG86451.1"/>
    </source>
</evidence>
<gene>
    <name evidence="3" type="ORF">BSAL_93195</name>
</gene>
<organism evidence="3 4">
    <name type="scientific">Bodo saltans</name>
    <name type="common">Flagellated protozoan</name>
    <dbReference type="NCBI Taxonomy" id="75058"/>
    <lineage>
        <taxon>Eukaryota</taxon>
        <taxon>Discoba</taxon>
        <taxon>Euglenozoa</taxon>
        <taxon>Kinetoplastea</taxon>
        <taxon>Metakinetoplastina</taxon>
        <taxon>Eubodonida</taxon>
        <taxon>Bodonidae</taxon>
        <taxon>Bodo</taxon>
    </lineage>
</organism>
<evidence type="ECO:0000256" key="2">
    <source>
        <dbReference type="SAM" id="MobiDB-lite"/>
    </source>
</evidence>
<feature type="region of interest" description="Disordered" evidence="2">
    <location>
        <begin position="107"/>
        <end position="129"/>
    </location>
</feature>
<proteinExistence type="predicted"/>
<keyword evidence="4" id="KW-1185">Reference proteome</keyword>
<sequence length="379" mass="42536">MLAGKYGVSFSVVQSRAVLVDKLLEHASGFDDAYLLTLQYLESIGTAAVYDVPTILRRFNATISRSSVVGVRGESATRVELSPPPSRVDAGREDYRRTLSTSTVAERPNLNVPSPYPHRSNTNTTDYDATHTLDDAHEHGRSVSAAAAAHLSVRPPLLEDNSLRAFHTQLITLETALFQRCLELELTSQTVAQQEATNRQDAAALQERETAVKRSEELFNQRTKSQEVELMEQTTRLRSEQQHMEETRRRLSEQQRTVDAAQRDVAERESKVAAAMQILASREAAAASQLKLTEQERTLCQKLSAEVLKRETAVRSIEKTLAAAKTELVRLEDELNSRAKQLVDDEGATRRWATELEKKELTVQSIFEQLRHKGIHVSY</sequence>
<evidence type="ECO:0000256" key="1">
    <source>
        <dbReference type="SAM" id="Coils"/>
    </source>
</evidence>
<evidence type="ECO:0000313" key="4">
    <source>
        <dbReference type="Proteomes" id="UP000051952"/>
    </source>
</evidence>
<accession>A0A0S4J4Q6</accession>